<dbReference type="RefSeq" id="WP_096799621.1">
    <property type="nucleotide sequence ID" value="NZ_CP023564.1"/>
</dbReference>
<dbReference type="Proteomes" id="UP000217889">
    <property type="component" value="Chromosome"/>
</dbReference>
<dbReference type="EMBL" id="CP023564">
    <property type="protein sequence ID" value="ATG55157.1"/>
    <property type="molecule type" value="Genomic_DNA"/>
</dbReference>
<dbReference type="CDD" id="cd05233">
    <property type="entry name" value="SDR_c"/>
    <property type="match status" value="1"/>
</dbReference>
<dbReference type="PRINTS" id="PR00081">
    <property type="entry name" value="GDHRDH"/>
</dbReference>
<gene>
    <name evidence="3" type="ORF">CFK41_10610</name>
</gene>
<dbReference type="Gene3D" id="3.40.50.720">
    <property type="entry name" value="NAD(P)-binding Rossmann-like Domain"/>
    <property type="match status" value="1"/>
</dbReference>
<keyword evidence="2" id="KW-0560">Oxidoreductase</keyword>
<dbReference type="InterPro" id="IPR020904">
    <property type="entry name" value="Sc_DH/Rdtase_CS"/>
</dbReference>
<protein>
    <submittedName>
        <fullName evidence="3">Short-chain dehydrogenase</fullName>
    </submittedName>
</protein>
<sequence>MILVTGATGGIGTVLCLELAARGEQLVLTARDPQRLEELADRVRAAGGGAVSLPCDLRDQQAVSEIAAQVLAKHGVPTAVVSLAGHSIRRNLTETFGRPHDLVRLAGTNLLGPATLLLALLEPMCAAGRGRVVVVTSASARIPTPGWAAYGASKAGLDSWLRALRPQAARRGVQITIVEMPLVATAMATPSYGSSPRGALTPQRAAARVLRALDSRSTLLSPPWARIGAVLSQAAPAPAAACAERAGHLLRRISARDVSASGGRG</sequence>
<accession>A0A291GY59</accession>
<reference evidence="3 4" key="1">
    <citation type="journal article" date="2014" name="Int. J. Syst. Evol. Microbiol.">
        <title>Brachybacterium ginsengisoli sp. nov., isolated from soil of a ginseng field.</title>
        <authorList>
            <person name="Hoang V.A."/>
            <person name="Kim Y.J."/>
            <person name="Nguyen N.L."/>
            <person name="Yang D.C."/>
        </authorList>
    </citation>
    <scope>NUCLEOTIDE SEQUENCE [LARGE SCALE GENOMIC DNA]</scope>
    <source>
        <strain evidence="3 4">DCY80</strain>
    </source>
</reference>
<dbReference type="GO" id="GO:0016020">
    <property type="term" value="C:membrane"/>
    <property type="evidence" value="ECO:0007669"/>
    <property type="project" value="TreeGrafter"/>
</dbReference>
<evidence type="ECO:0000256" key="2">
    <source>
        <dbReference type="ARBA" id="ARBA00023002"/>
    </source>
</evidence>
<name>A0A291GY59_9MICO</name>
<dbReference type="InterPro" id="IPR036291">
    <property type="entry name" value="NAD(P)-bd_dom_sf"/>
</dbReference>
<dbReference type="PANTHER" id="PTHR44196:SF1">
    <property type="entry name" value="DEHYDROGENASE_REDUCTASE SDR FAMILY MEMBER 7B"/>
    <property type="match status" value="1"/>
</dbReference>
<evidence type="ECO:0000313" key="3">
    <source>
        <dbReference type="EMBL" id="ATG55157.1"/>
    </source>
</evidence>
<dbReference type="KEGG" id="bgg:CFK41_10610"/>
<dbReference type="PROSITE" id="PS00061">
    <property type="entry name" value="ADH_SHORT"/>
    <property type="match status" value="1"/>
</dbReference>
<comment type="similarity">
    <text evidence="1">Belongs to the short-chain dehydrogenases/reductases (SDR) family.</text>
</comment>
<dbReference type="PANTHER" id="PTHR44196">
    <property type="entry name" value="DEHYDROGENASE/REDUCTASE SDR FAMILY MEMBER 7B"/>
    <property type="match status" value="1"/>
</dbReference>
<dbReference type="InterPro" id="IPR002347">
    <property type="entry name" value="SDR_fam"/>
</dbReference>
<dbReference type="AlphaFoldDB" id="A0A291GY59"/>
<dbReference type="OrthoDB" id="9810734at2"/>
<dbReference type="GO" id="GO:0016491">
    <property type="term" value="F:oxidoreductase activity"/>
    <property type="evidence" value="ECO:0007669"/>
    <property type="project" value="UniProtKB-KW"/>
</dbReference>
<keyword evidence="4" id="KW-1185">Reference proteome</keyword>
<evidence type="ECO:0000313" key="4">
    <source>
        <dbReference type="Proteomes" id="UP000217889"/>
    </source>
</evidence>
<dbReference type="SUPFAM" id="SSF51735">
    <property type="entry name" value="NAD(P)-binding Rossmann-fold domains"/>
    <property type="match status" value="1"/>
</dbReference>
<proteinExistence type="inferred from homology"/>
<dbReference type="Pfam" id="PF00106">
    <property type="entry name" value="adh_short"/>
    <property type="match status" value="1"/>
</dbReference>
<evidence type="ECO:0000256" key="1">
    <source>
        <dbReference type="ARBA" id="ARBA00006484"/>
    </source>
</evidence>
<organism evidence="3 4">
    <name type="scientific">Brachybacterium ginsengisoli</name>
    <dbReference type="NCBI Taxonomy" id="1331682"/>
    <lineage>
        <taxon>Bacteria</taxon>
        <taxon>Bacillati</taxon>
        <taxon>Actinomycetota</taxon>
        <taxon>Actinomycetes</taxon>
        <taxon>Micrococcales</taxon>
        <taxon>Dermabacteraceae</taxon>
        <taxon>Brachybacterium</taxon>
    </lineage>
</organism>